<dbReference type="Pfam" id="PF00078">
    <property type="entry name" value="RVT_1"/>
    <property type="match status" value="1"/>
</dbReference>
<dbReference type="OrthoDB" id="8062768at2759"/>
<feature type="transmembrane region" description="Helical" evidence="1">
    <location>
        <begin position="603"/>
        <end position="624"/>
    </location>
</feature>
<dbReference type="InterPro" id="IPR000477">
    <property type="entry name" value="RT_dom"/>
</dbReference>
<reference evidence="3" key="2">
    <citation type="submission" date="2025-09" db="UniProtKB">
        <authorList>
            <consortium name="Ensembl"/>
        </authorList>
    </citation>
    <scope>IDENTIFICATION</scope>
</reference>
<dbReference type="InterPro" id="IPR043502">
    <property type="entry name" value="DNA/RNA_pol_sf"/>
</dbReference>
<dbReference type="PANTHER" id="PTHR31635">
    <property type="entry name" value="REVERSE TRANSCRIPTASE DOMAIN-CONTAINING PROTEIN-RELATED"/>
    <property type="match status" value="1"/>
</dbReference>
<dbReference type="Proteomes" id="UP000694569">
    <property type="component" value="Unplaced"/>
</dbReference>
<keyword evidence="4" id="KW-1185">Reference proteome</keyword>
<dbReference type="PANTHER" id="PTHR31635:SF196">
    <property type="entry name" value="REVERSE TRANSCRIPTASE DOMAIN-CONTAINING PROTEIN-RELATED"/>
    <property type="match status" value="1"/>
</dbReference>
<name>A0A8C5PGR8_9ANUR</name>
<organism evidence="3 4">
    <name type="scientific">Leptobrachium leishanense</name>
    <name type="common">Leishan spiny toad</name>
    <dbReference type="NCBI Taxonomy" id="445787"/>
    <lineage>
        <taxon>Eukaryota</taxon>
        <taxon>Metazoa</taxon>
        <taxon>Chordata</taxon>
        <taxon>Craniata</taxon>
        <taxon>Vertebrata</taxon>
        <taxon>Euteleostomi</taxon>
        <taxon>Amphibia</taxon>
        <taxon>Batrachia</taxon>
        <taxon>Anura</taxon>
        <taxon>Pelobatoidea</taxon>
        <taxon>Megophryidae</taxon>
        <taxon>Leptobrachium</taxon>
    </lineage>
</organism>
<evidence type="ECO:0000313" key="4">
    <source>
        <dbReference type="Proteomes" id="UP000694569"/>
    </source>
</evidence>
<keyword evidence="1" id="KW-1133">Transmembrane helix</keyword>
<sequence>MLARILRPRHPATMIPVIRDEQGKVHRSPESIRDAFTAYFGNLYRHSPTHTLENTLLLDKIDAYLNRRALPSLSAEQIATLALPITEEEIKRTLGSKQLQKAPGPDGFTGQYYKTFMPNLSPFMCRLFNEARGGKSFPAESLLASMVLIPKPGKDPEGNYRPISLLNTDIKVLAKILALRLDPYLSLLISPDQVGFVMGRQAYENTRRAADFICLAHEQCIPSLFISLDEEKAFDRAEWPFLFTLLAHQGFPPSFIRLISALYDSPGAQILIPGTERVPFRVWNGTRQGCPLSLALFVLFLEPLLQTIRDDPGITGFGVGELQFKLSAYADDVLISLTNPQKSVLRVMERLQEVSEISGYRINVGKSEAIPVALPVSVLSDITASTPIQMAESEIKYLGIRLPTCPNKLYDANYPRLIKNIKKDLESWDKHNISWIGRVNCIKMNVLPRLLYIFQTLPIPLIITEFDMLQRAIDQFVWAGRRRRVARHTLYCSRALGRLGLPSLLSYYYATQLAQIVAWHSPRGSRRWVDLESGLMRPNALDQWLWIGREHRPLLCTACPAIKNSLRIWYKLAGKCNLTSFPSLLTPIFGNKEFVPGLTTMCFFGVLLYIMCFFGVLSLLYGLFRHAPSPPPTHFFVHMLYNQLPHPCDYFLMLVLGCEMIRCHFWI</sequence>
<keyword evidence="1" id="KW-0472">Membrane</keyword>
<dbReference type="Ensembl" id="ENSLLET00000023326.1">
    <property type="protein sequence ID" value="ENSLLEP00000022460.1"/>
    <property type="gene ID" value="ENSLLEG00000014254.1"/>
</dbReference>
<dbReference type="SUPFAM" id="SSF56672">
    <property type="entry name" value="DNA/RNA polymerases"/>
    <property type="match status" value="1"/>
</dbReference>
<dbReference type="PROSITE" id="PS50878">
    <property type="entry name" value="RT_POL"/>
    <property type="match status" value="1"/>
</dbReference>
<protein>
    <recommendedName>
        <fullName evidence="2">Reverse transcriptase domain-containing protein</fullName>
    </recommendedName>
</protein>
<keyword evidence="1" id="KW-0812">Transmembrane</keyword>
<dbReference type="GeneTree" id="ENSGT00940000165023"/>
<evidence type="ECO:0000313" key="3">
    <source>
        <dbReference type="Ensembl" id="ENSLLEP00000022460.1"/>
    </source>
</evidence>
<accession>A0A8C5PGR8</accession>
<proteinExistence type="predicted"/>
<dbReference type="AlphaFoldDB" id="A0A8C5PGR8"/>
<evidence type="ECO:0000256" key="1">
    <source>
        <dbReference type="SAM" id="Phobius"/>
    </source>
</evidence>
<dbReference type="CDD" id="cd01650">
    <property type="entry name" value="RT_nLTR_like"/>
    <property type="match status" value="1"/>
</dbReference>
<reference evidence="3" key="1">
    <citation type="submission" date="2025-08" db="UniProtKB">
        <authorList>
            <consortium name="Ensembl"/>
        </authorList>
    </citation>
    <scope>IDENTIFICATION</scope>
</reference>
<feature type="domain" description="Reverse transcriptase" evidence="2">
    <location>
        <begin position="130"/>
        <end position="402"/>
    </location>
</feature>
<evidence type="ECO:0000259" key="2">
    <source>
        <dbReference type="PROSITE" id="PS50878"/>
    </source>
</evidence>